<feature type="region of interest" description="Disordered" evidence="1">
    <location>
        <begin position="346"/>
        <end position="375"/>
    </location>
</feature>
<comment type="caution">
    <text evidence="2">The sequence shown here is derived from an EMBL/GenBank/DDBJ whole genome shotgun (WGS) entry which is preliminary data.</text>
</comment>
<organism evidence="2 3">
    <name type="scientific">Polarella glacialis</name>
    <name type="common">Dinoflagellate</name>
    <dbReference type="NCBI Taxonomy" id="89957"/>
    <lineage>
        <taxon>Eukaryota</taxon>
        <taxon>Sar</taxon>
        <taxon>Alveolata</taxon>
        <taxon>Dinophyceae</taxon>
        <taxon>Suessiales</taxon>
        <taxon>Suessiaceae</taxon>
        <taxon>Polarella</taxon>
    </lineage>
</organism>
<evidence type="ECO:0000313" key="3">
    <source>
        <dbReference type="Proteomes" id="UP000654075"/>
    </source>
</evidence>
<feature type="region of interest" description="Disordered" evidence="1">
    <location>
        <begin position="238"/>
        <end position="291"/>
    </location>
</feature>
<dbReference type="EMBL" id="CAJNNV010025501">
    <property type="protein sequence ID" value="CAE8614789.1"/>
    <property type="molecule type" value="Genomic_DNA"/>
</dbReference>
<sequence length="440" mass="47024">MARMVPVQPGAVADGPPGLWPRLSASSQQRRRNMPAPFLAPSSLLSTAPDGNRRNRRASCPDGTASAGATAWHKEAVDQPKAETDRLPHRRVAAPGTGPPSGTFPSGTLTLLQQLATGHPEVAFISGRLSELVDHIMAPPQPGLDLQASIDTFMAEHAKLRQVVQPLVRDTVGVGPGHDPAGLVALNLMLCQAMISQAKITAAALKPLSLQPVQMMPGGIGPIMMPMQMAWPGFQGATAAAATTPPPPEPSAASRRTTQAPPLSCREAPPLPPDEKALSQQTKGSGGRLQILDPITGEEVLPCIWRRQKSVRPVIRDPRTGEEMIFFDPDFKGLLRGVSLDETDEQSLDEALRKTGPSSKATAAASKGPQAVVSQDEDRGFWVLEPLHGGSWDWPLSRPEKKERVFMLSQMELLEEVEELRAAAAEAEGEEEDSADVSCS</sequence>
<accession>A0A813FPR3</accession>
<gene>
    <name evidence="2" type="ORF">PGLA1383_LOCUS32511</name>
</gene>
<evidence type="ECO:0000313" key="2">
    <source>
        <dbReference type="EMBL" id="CAE8614789.1"/>
    </source>
</evidence>
<keyword evidence="3" id="KW-1185">Reference proteome</keyword>
<feature type="compositionally biased region" description="Basic and acidic residues" evidence="1">
    <location>
        <begin position="72"/>
        <end position="87"/>
    </location>
</feature>
<reference evidence="2" key="1">
    <citation type="submission" date="2021-02" db="EMBL/GenBank/DDBJ databases">
        <authorList>
            <person name="Dougan E. K."/>
            <person name="Rhodes N."/>
            <person name="Thang M."/>
            <person name="Chan C."/>
        </authorList>
    </citation>
    <scope>NUCLEOTIDE SEQUENCE</scope>
</reference>
<feature type="region of interest" description="Disordered" evidence="1">
    <location>
        <begin position="1"/>
        <end position="104"/>
    </location>
</feature>
<feature type="region of interest" description="Disordered" evidence="1">
    <location>
        <begin position="421"/>
        <end position="440"/>
    </location>
</feature>
<evidence type="ECO:0000256" key="1">
    <source>
        <dbReference type="SAM" id="MobiDB-lite"/>
    </source>
</evidence>
<dbReference type="Proteomes" id="UP000654075">
    <property type="component" value="Unassembled WGS sequence"/>
</dbReference>
<dbReference type="AlphaFoldDB" id="A0A813FPR3"/>
<protein>
    <submittedName>
        <fullName evidence="2">Uncharacterized protein</fullName>
    </submittedName>
</protein>
<feature type="compositionally biased region" description="Acidic residues" evidence="1">
    <location>
        <begin position="427"/>
        <end position="440"/>
    </location>
</feature>
<name>A0A813FPR3_POLGL</name>
<proteinExistence type="predicted"/>